<evidence type="ECO:0000259" key="1">
    <source>
        <dbReference type="PROSITE" id="PS50883"/>
    </source>
</evidence>
<proteinExistence type="predicted"/>
<dbReference type="Pfam" id="PF08668">
    <property type="entry name" value="HDOD"/>
    <property type="match status" value="1"/>
</dbReference>
<name>A0A5R9GQN1_9PROT</name>
<dbReference type="PROSITE" id="PS50883">
    <property type="entry name" value="EAL"/>
    <property type="match status" value="1"/>
</dbReference>
<reference evidence="3 4" key="1">
    <citation type="journal article" date="2019" name="Appl. Environ. Microbiol.">
        <title>Environmental Evidence and Genomic Insight of Iron-oxidizing Bacteria Preference Towards More Corrosion Resistant Stainless Steel at Higher Salinities.</title>
        <authorList>
            <person name="Garrison C.E."/>
            <person name="Price K.A."/>
            <person name="Field E.K."/>
        </authorList>
    </citation>
    <scope>NUCLEOTIDE SEQUENCE [LARGE SCALE GENOMIC DNA]</scope>
    <source>
        <strain evidence="3 4">P3</strain>
    </source>
</reference>
<dbReference type="PANTHER" id="PTHR33525">
    <property type="match status" value="1"/>
</dbReference>
<dbReference type="AlphaFoldDB" id="A0A5R9GQN1"/>
<gene>
    <name evidence="3" type="ORF">FEF65_10675</name>
</gene>
<sequence length="408" mass="45878">MSEIMLARQPIFDAHSNTVAYEILYRSVDSQLQCASRLGDVELTAQVLSNVLNEMGMASLSEQHELFFNISRDFLLSDYPSLLPAGQSVLEVLEDVEVDTNVIEAIQAWKNKGYTIALDDFVSIANDQARLIRYADIVKVDLLALPEGHLEPMVKSLRQYPVKLLAEKVETQEMYEQCKALGFDYFQGYFICKPKLMVSKSLPSNKLQVLQLLDRTLRAESTTELQFDITHDLALSYKLLKYINSAALGLRTRIDSIPHALNMLGIKNIRLWLSIILLSSFSQDKPPELMIIALSRGRFLELWAEKYGSATLKNDYFVLGMFSTLDALLDQDLYAITDNMSLPASVSRGLFDLDSCEASALELICAIELAAWDDVARLAQHLDTPENQLSALYVESTAWADARLKALM</sequence>
<dbReference type="Proteomes" id="UP000306585">
    <property type="component" value="Unassembled WGS sequence"/>
</dbReference>
<dbReference type="Gene3D" id="3.20.20.450">
    <property type="entry name" value="EAL domain"/>
    <property type="match status" value="1"/>
</dbReference>
<dbReference type="InterPro" id="IPR014408">
    <property type="entry name" value="dGMP_Pdiesterase_EAL/HD-GYP"/>
</dbReference>
<evidence type="ECO:0000259" key="2">
    <source>
        <dbReference type="PROSITE" id="PS51833"/>
    </source>
</evidence>
<dbReference type="InterPro" id="IPR035919">
    <property type="entry name" value="EAL_sf"/>
</dbReference>
<dbReference type="InterPro" id="IPR001633">
    <property type="entry name" value="EAL_dom"/>
</dbReference>
<dbReference type="PANTHER" id="PTHR33525:SF4">
    <property type="entry name" value="CYCLIC DI-GMP PHOSPHODIESTERASE CDGJ"/>
    <property type="match status" value="1"/>
</dbReference>
<organism evidence="3 4">
    <name type="scientific">Mariprofundus erugo</name>
    <dbReference type="NCBI Taxonomy" id="2528639"/>
    <lineage>
        <taxon>Bacteria</taxon>
        <taxon>Pseudomonadati</taxon>
        <taxon>Pseudomonadota</taxon>
        <taxon>Candidatius Mariprofundia</taxon>
        <taxon>Mariprofundales</taxon>
        <taxon>Mariprofundaceae</taxon>
        <taxon>Mariprofundus</taxon>
    </lineage>
</organism>
<evidence type="ECO:0000313" key="3">
    <source>
        <dbReference type="EMBL" id="TLS66272.1"/>
    </source>
</evidence>
<dbReference type="SMART" id="SM00052">
    <property type="entry name" value="EAL"/>
    <property type="match status" value="1"/>
</dbReference>
<protein>
    <submittedName>
        <fullName evidence="3">EAL domain-containing protein</fullName>
    </submittedName>
</protein>
<dbReference type="SUPFAM" id="SSF109604">
    <property type="entry name" value="HD-domain/PDEase-like"/>
    <property type="match status" value="1"/>
</dbReference>
<dbReference type="SUPFAM" id="SSF141868">
    <property type="entry name" value="EAL domain-like"/>
    <property type="match status" value="1"/>
</dbReference>
<dbReference type="InterPro" id="IPR013976">
    <property type="entry name" value="HDOD"/>
</dbReference>
<dbReference type="PIRSF" id="PIRSF003180">
    <property type="entry name" value="DiGMPpdiest_YuxH"/>
    <property type="match status" value="1"/>
</dbReference>
<evidence type="ECO:0000313" key="4">
    <source>
        <dbReference type="Proteomes" id="UP000306585"/>
    </source>
</evidence>
<keyword evidence="4" id="KW-1185">Reference proteome</keyword>
<dbReference type="Gene3D" id="1.10.3210.10">
    <property type="entry name" value="Hypothetical protein af1432"/>
    <property type="match status" value="1"/>
</dbReference>
<dbReference type="Pfam" id="PF00563">
    <property type="entry name" value="EAL"/>
    <property type="match status" value="1"/>
</dbReference>
<feature type="domain" description="HDOD" evidence="2">
    <location>
        <begin position="199"/>
        <end position="388"/>
    </location>
</feature>
<feature type="domain" description="EAL" evidence="1">
    <location>
        <begin position="1"/>
        <end position="208"/>
    </location>
</feature>
<comment type="caution">
    <text evidence="3">The sequence shown here is derived from an EMBL/GenBank/DDBJ whole genome shotgun (WGS) entry which is preliminary data.</text>
</comment>
<dbReference type="EMBL" id="VBRY01000010">
    <property type="protein sequence ID" value="TLS66272.1"/>
    <property type="molecule type" value="Genomic_DNA"/>
</dbReference>
<dbReference type="PROSITE" id="PS51833">
    <property type="entry name" value="HDOD"/>
    <property type="match status" value="1"/>
</dbReference>
<accession>A0A5R9GQN1</accession>
<dbReference type="InterPro" id="IPR052340">
    <property type="entry name" value="RNase_Y/CdgJ"/>
</dbReference>
<dbReference type="RefSeq" id="WP_138239803.1">
    <property type="nucleotide sequence ID" value="NZ_VBRY01000010.1"/>
</dbReference>